<reference evidence="2" key="1">
    <citation type="submission" date="2025-08" db="UniProtKB">
        <authorList>
            <consortium name="RefSeq"/>
        </authorList>
    </citation>
    <scope>IDENTIFICATION</scope>
</reference>
<dbReference type="OrthoDB" id="6615390at2759"/>
<evidence type="ECO:0000313" key="2">
    <source>
        <dbReference type="RefSeq" id="XP_011643974.1"/>
    </source>
</evidence>
<dbReference type="RefSeq" id="XP_011643974.1">
    <property type="nucleotide sequence ID" value="XM_011645672.1"/>
</dbReference>
<dbReference type="InterPro" id="IPR036397">
    <property type="entry name" value="RNaseH_sf"/>
</dbReference>
<evidence type="ECO:0000313" key="1">
    <source>
        <dbReference type="Proteomes" id="UP000504615"/>
    </source>
</evidence>
<dbReference type="SUPFAM" id="SSF53098">
    <property type="entry name" value="Ribonuclease H-like"/>
    <property type="match status" value="1"/>
</dbReference>
<sequence length="234" mass="26683">MNFGFSALVKRLNQYTGARERIDKSHELMGNLLDMRGQKSARTFLHCGVDYARLILVRLSAGRGYKARKANIALFICMTVRAIHLELVSDYSTDAFLAAYSRFCDRRDIPSCLYSDNAKNFRGVDQELRSMWKATQSDPCVLNKLAFESIQWKFIPPSAPHFEGLWEAGVRSVKFHLKRIVRNYTLTFEEMTTLLCKIEACLNSRPLALFSGDYEDYSALMPAHFLIGIVSDVS</sequence>
<dbReference type="Proteomes" id="UP000504615">
    <property type="component" value="Unplaced"/>
</dbReference>
<dbReference type="PANTHER" id="PTHR47331">
    <property type="entry name" value="PHD-TYPE DOMAIN-CONTAINING PROTEIN"/>
    <property type="match status" value="1"/>
</dbReference>
<dbReference type="AlphaFoldDB" id="A0A6I9WM23"/>
<dbReference type="Gene3D" id="3.30.420.10">
    <property type="entry name" value="Ribonuclease H-like superfamily/Ribonuclease H"/>
    <property type="match status" value="1"/>
</dbReference>
<keyword evidence="1" id="KW-1185">Reference proteome</keyword>
<gene>
    <name evidence="2" type="primary">LOC105431464</name>
</gene>
<dbReference type="GO" id="GO:0003676">
    <property type="term" value="F:nucleic acid binding"/>
    <property type="evidence" value="ECO:0007669"/>
    <property type="project" value="InterPro"/>
</dbReference>
<organism evidence="1 2">
    <name type="scientific">Pogonomyrmex barbatus</name>
    <name type="common">red harvester ant</name>
    <dbReference type="NCBI Taxonomy" id="144034"/>
    <lineage>
        <taxon>Eukaryota</taxon>
        <taxon>Metazoa</taxon>
        <taxon>Ecdysozoa</taxon>
        <taxon>Arthropoda</taxon>
        <taxon>Hexapoda</taxon>
        <taxon>Insecta</taxon>
        <taxon>Pterygota</taxon>
        <taxon>Neoptera</taxon>
        <taxon>Endopterygota</taxon>
        <taxon>Hymenoptera</taxon>
        <taxon>Apocrita</taxon>
        <taxon>Aculeata</taxon>
        <taxon>Formicoidea</taxon>
        <taxon>Formicidae</taxon>
        <taxon>Myrmicinae</taxon>
        <taxon>Pogonomyrmex</taxon>
    </lineage>
</organism>
<dbReference type="GeneID" id="105431464"/>
<dbReference type="InterPro" id="IPR012337">
    <property type="entry name" value="RNaseH-like_sf"/>
</dbReference>
<name>A0A6I9WM23_9HYME</name>
<dbReference type="KEGG" id="pbar:105431464"/>
<accession>A0A6I9WM23</accession>
<proteinExistence type="predicted"/>
<protein>
    <submittedName>
        <fullName evidence="2">Uncharacterized protein LOC105431464</fullName>
    </submittedName>
</protein>